<dbReference type="OrthoDB" id="5971719at2759"/>
<dbReference type="InterPro" id="IPR028457">
    <property type="entry name" value="ABI"/>
</dbReference>
<comment type="function">
    <text evidence="3">Involved in regulation of actin and microtubule organization. Part of a WAVE complex that activates the Arp2/3 complex.</text>
</comment>
<dbReference type="PANTHER" id="PTHR10460">
    <property type="entry name" value="ABL INTERACTOR FAMILY MEMBER"/>
    <property type="match status" value="1"/>
</dbReference>
<dbReference type="GeneID" id="102716088"/>
<evidence type="ECO:0000313" key="6">
    <source>
        <dbReference type="Proteomes" id="UP000006038"/>
    </source>
</evidence>
<dbReference type="EnsemblPlants" id="OB01G32620.1">
    <property type="protein sequence ID" value="OB01G32620.1"/>
    <property type="gene ID" value="OB01G32620"/>
</dbReference>
<reference evidence="5" key="1">
    <citation type="journal article" date="2013" name="Nat. Commun.">
        <title>Whole-genome sequencing of Oryza brachyantha reveals mechanisms underlying Oryza genome evolution.</title>
        <authorList>
            <person name="Chen J."/>
            <person name="Huang Q."/>
            <person name="Gao D."/>
            <person name="Wang J."/>
            <person name="Lang Y."/>
            <person name="Liu T."/>
            <person name="Li B."/>
            <person name="Bai Z."/>
            <person name="Luis Goicoechea J."/>
            <person name="Liang C."/>
            <person name="Chen C."/>
            <person name="Zhang W."/>
            <person name="Sun S."/>
            <person name="Liao Y."/>
            <person name="Zhang X."/>
            <person name="Yang L."/>
            <person name="Song C."/>
            <person name="Wang M."/>
            <person name="Shi J."/>
            <person name="Liu G."/>
            <person name="Liu J."/>
            <person name="Zhou H."/>
            <person name="Zhou W."/>
            <person name="Yu Q."/>
            <person name="An N."/>
            <person name="Chen Y."/>
            <person name="Cai Q."/>
            <person name="Wang B."/>
            <person name="Liu B."/>
            <person name="Min J."/>
            <person name="Huang Y."/>
            <person name="Wu H."/>
            <person name="Li Z."/>
            <person name="Zhang Y."/>
            <person name="Yin Y."/>
            <person name="Song W."/>
            <person name="Jiang J."/>
            <person name="Jackson S.A."/>
            <person name="Wing R.A."/>
            <person name="Wang J."/>
            <person name="Chen M."/>
        </authorList>
    </citation>
    <scope>NUCLEOTIDE SEQUENCE [LARGE SCALE GENOMIC DNA]</scope>
    <source>
        <strain evidence="5">cv. IRGC 101232</strain>
    </source>
</reference>
<accession>J3L206</accession>
<keyword evidence="6" id="KW-1185">Reference proteome</keyword>
<feature type="region of interest" description="Disordered" evidence="4">
    <location>
        <begin position="162"/>
        <end position="204"/>
    </location>
</feature>
<reference evidence="5" key="2">
    <citation type="submission" date="2013-04" db="UniProtKB">
        <authorList>
            <consortium name="EnsemblPlants"/>
        </authorList>
    </citation>
    <scope>IDENTIFICATION</scope>
</reference>
<sequence>MERSKSFVKALQELKNLRPQLYSASEYCEKSYLHSEQKQMVLDNLKDYAVRALVNAVDHLGTVAYKLTDLYEQQASEVSTLELKVACLNQQVLTCQTYTDKEGLRQQQMTGTAGRHHKHYIVPNLANKRMQAFNEMQTDAEIDSRPRPYPSEKTLFWHLASEKNSKSNGARQSEFVLEETKATKPASRGKEPSTSPLPKHLQSNSASSNFAMHNVGMKDQPVVRHLSSFSSFDNPRGRQIQKAPLRTKSMLAAFFVKHKSGKMKNVSVR</sequence>
<dbReference type="KEGG" id="obr:102716088"/>
<proteinExistence type="inferred from homology"/>
<organism evidence="5">
    <name type="scientific">Oryza brachyantha</name>
    <name type="common">malo sina</name>
    <dbReference type="NCBI Taxonomy" id="4533"/>
    <lineage>
        <taxon>Eukaryota</taxon>
        <taxon>Viridiplantae</taxon>
        <taxon>Streptophyta</taxon>
        <taxon>Embryophyta</taxon>
        <taxon>Tracheophyta</taxon>
        <taxon>Spermatophyta</taxon>
        <taxon>Magnoliopsida</taxon>
        <taxon>Liliopsida</taxon>
        <taxon>Poales</taxon>
        <taxon>Poaceae</taxon>
        <taxon>BOP clade</taxon>
        <taxon>Oryzoideae</taxon>
        <taxon>Oryzeae</taxon>
        <taxon>Oryzinae</taxon>
        <taxon>Oryza</taxon>
    </lineage>
</organism>
<dbReference type="eggNOG" id="KOG2546">
    <property type="taxonomic scope" value="Eukaryota"/>
</dbReference>
<dbReference type="Gene3D" id="6.10.140.1620">
    <property type="match status" value="1"/>
</dbReference>
<dbReference type="PANTHER" id="PTHR10460:SF0">
    <property type="entry name" value="ABELSON INTERACTING PROTEIN, ISOFORM D"/>
    <property type="match status" value="1"/>
</dbReference>
<protein>
    <recommendedName>
        <fullName evidence="7">Protein ABIL1</fullName>
    </recommendedName>
</protein>
<evidence type="ECO:0000313" key="5">
    <source>
        <dbReference type="EnsemblPlants" id="OB01G32620.1"/>
    </source>
</evidence>
<dbReference type="AlphaFoldDB" id="J3L206"/>
<evidence type="ECO:0000256" key="1">
    <source>
        <dbReference type="ARBA" id="ARBA00010020"/>
    </source>
</evidence>
<evidence type="ECO:0000256" key="3">
    <source>
        <dbReference type="ARBA" id="ARBA00025223"/>
    </source>
</evidence>
<evidence type="ECO:0008006" key="7">
    <source>
        <dbReference type="Google" id="ProtNLM"/>
    </source>
</evidence>
<dbReference type="HOGENOM" id="CLU_054853_0_0_1"/>
<comment type="subunit">
    <text evidence="2">Binds SCAR.</text>
</comment>
<name>J3L206_ORYBR</name>
<comment type="similarity">
    <text evidence="1">Belongs to the ABI family.</text>
</comment>
<dbReference type="Gramene" id="OB01G32620.1">
    <property type="protein sequence ID" value="OB01G32620.1"/>
    <property type="gene ID" value="OB01G32620"/>
</dbReference>
<dbReference type="STRING" id="4533.J3L206"/>
<evidence type="ECO:0000256" key="2">
    <source>
        <dbReference type="ARBA" id="ARBA00011513"/>
    </source>
</evidence>
<dbReference type="OMA" id="IIRAPNR"/>
<dbReference type="Proteomes" id="UP000006038">
    <property type="component" value="Chromosome 1"/>
</dbReference>
<evidence type="ECO:0000256" key="4">
    <source>
        <dbReference type="SAM" id="MobiDB-lite"/>
    </source>
</evidence>
<feature type="compositionally biased region" description="Polar residues" evidence="4">
    <location>
        <begin position="192"/>
        <end position="204"/>
    </location>
</feature>